<feature type="region of interest" description="Disordered" evidence="1">
    <location>
        <begin position="239"/>
        <end position="265"/>
    </location>
</feature>
<keyword evidence="3" id="KW-1185">Reference proteome</keyword>
<evidence type="ECO:0000313" key="3">
    <source>
        <dbReference type="Proteomes" id="UP000054564"/>
    </source>
</evidence>
<dbReference type="GO" id="GO:0005634">
    <property type="term" value="C:nucleus"/>
    <property type="evidence" value="ECO:0007669"/>
    <property type="project" value="TreeGrafter"/>
</dbReference>
<dbReference type="InterPro" id="IPR052717">
    <property type="entry name" value="Vacuolar_transposase_reg"/>
</dbReference>
<protein>
    <recommendedName>
        <fullName evidence="4">DUF659 domain-containing protein</fullName>
    </recommendedName>
</protein>
<gene>
    <name evidence="2" type="ORF">PSTG_12556</name>
</gene>
<evidence type="ECO:0000313" key="2">
    <source>
        <dbReference type="EMBL" id="KNE94126.1"/>
    </source>
</evidence>
<dbReference type="GO" id="GO:0006357">
    <property type="term" value="P:regulation of transcription by RNA polymerase II"/>
    <property type="evidence" value="ECO:0007669"/>
    <property type="project" value="TreeGrafter"/>
</dbReference>
<feature type="compositionally biased region" description="Acidic residues" evidence="1">
    <location>
        <begin position="251"/>
        <end position="265"/>
    </location>
</feature>
<dbReference type="OrthoDB" id="2748837at2759"/>
<dbReference type="Proteomes" id="UP000054564">
    <property type="component" value="Unassembled WGS sequence"/>
</dbReference>
<evidence type="ECO:0008006" key="4">
    <source>
        <dbReference type="Google" id="ProtNLM"/>
    </source>
</evidence>
<sequence length="265" mass="29606">MIAYPCRMCGTKISRPTTDSSCSNLLKHALNCLRKLHKTEQNQTLAALGVTGTRDINPKEVPQLCAVWCAEAARPFSALTNPSHKALLHPVVLRNLPLSKAVSKDIHLLYSAIQDQYRSELQSPNVFDILGVVIYRLNEIEETGKFELEAMPLDFVQLLQRHTGDYLANVVRLVVEKFGIQDRICGIVSNNASNNEVTVKELKKLKWPRFKGEIHWIRCFSHILNLIAQGILCPFGTQKKKGTGNNRSGSIDDEDASGEEDNPDS</sequence>
<dbReference type="AlphaFoldDB" id="A0A0L0V4L3"/>
<dbReference type="SUPFAM" id="SSF53098">
    <property type="entry name" value="Ribonuclease H-like"/>
    <property type="match status" value="1"/>
</dbReference>
<organism evidence="2 3">
    <name type="scientific">Puccinia striiformis f. sp. tritici PST-78</name>
    <dbReference type="NCBI Taxonomy" id="1165861"/>
    <lineage>
        <taxon>Eukaryota</taxon>
        <taxon>Fungi</taxon>
        <taxon>Dikarya</taxon>
        <taxon>Basidiomycota</taxon>
        <taxon>Pucciniomycotina</taxon>
        <taxon>Pucciniomycetes</taxon>
        <taxon>Pucciniales</taxon>
        <taxon>Pucciniaceae</taxon>
        <taxon>Puccinia</taxon>
    </lineage>
</organism>
<dbReference type="EMBL" id="AJIL01000123">
    <property type="protein sequence ID" value="KNE94126.1"/>
    <property type="molecule type" value="Genomic_DNA"/>
</dbReference>
<evidence type="ECO:0000256" key="1">
    <source>
        <dbReference type="SAM" id="MobiDB-lite"/>
    </source>
</evidence>
<accession>A0A0L0V4L3</accession>
<proteinExistence type="predicted"/>
<dbReference type="STRING" id="1165861.A0A0L0V4L3"/>
<dbReference type="PANTHER" id="PTHR46169:SF15">
    <property type="entry name" value="INNER CENTROMERE PROTEIN A-LIKE ISOFORM X1-RELATED"/>
    <property type="match status" value="1"/>
</dbReference>
<name>A0A0L0V4L3_9BASI</name>
<dbReference type="InterPro" id="IPR012337">
    <property type="entry name" value="RNaseH-like_sf"/>
</dbReference>
<dbReference type="PANTHER" id="PTHR46169">
    <property type="entry name" value="DNA REPLICATION-RELATED ELEMENT FACTOR, ISOFORM A"/>
    <property type="match status" value="1"/>
</dbReference>
<comment type="caution">
    <text evidence="2">The sequence shown here is derived from an EMBL/GenBank/DDBJ whole genome shotgun (WGS) entry which is preliminary data.</text>
</comment>
<reference evidence="3" key="1">
    <citation type="submission" date="2014-03" db="EMBL/GenBank/DDBJ databases">
        <title>The Genome Sequence of Puccinia striiformis f. sp. tritici PST-78.</title>
        <authorList>
            <consortium name="The Broad Institute Genome Sequencing Platform"/>
            <person name="Cuomo C."/>
            <person name="Hulbert S."/>
            <person name="Chen X."/>
            <person name="Walker B."/>
            <person name="Young S.K."/>
            <person name="Zeng Q."/>
            <person name="Gargeya S."/>
            <person name="Fitzgerald M."/>
            <person name="Haas B."/>
            <person name="Abouelleil A."/>
            <person name="Alvarado L."/>
            <person name="Arachchi H.M."/>
            <person name="Berlin A.M."/>
            <person name="Chapman S.B."/>
            <person name="Goldberg J."/>
            <person name="Griggs A."/>
            <person name="Gujja S."/>
            <person name="Hansen M."/>
            <person name="Howarth C."/>
            <person name="Imamovic A."/>
            <person name="Larimer J."/>
            <person name="McCowan C."/>
            <person name="Montmayeur A."/>
            <person name="Murphy C."/>
            <person name="Neiman D."/>
            <person name="Pearson M."/>
            <person name="Priest M."/>
            <person name="Roberts A."/>
            <person name="Saif S."/>
            <person name="Shea T."/>
            <person name="Sisk P."/>
            <person name="Sykes S."/>
            <person name="Wortman J."/>
            <person name="Nusbaum C."/>
            <person name="Birren B."/>
        </authorList>
    </citation>
    <scope>NUCLEOTIDE SEQUENCE [LARGE SCALE GENOMIC DNA]</scope>
    <source>
        <strain evidence="3">race PST-78</strain>
    </source>
</reference>